<evidence type="ECO:0000313" key="2">
    <source>
        <dbReference type="Proteomes" id="UP001163321"/>
    </source>
</evidence>
<proteinExistence type="predicted"/>
<reference evidence="1 2" key="1">
    <citation type="journal article" date="2022" name="bioRxiv">
        <title>The genome of the oomycete Peronosclerospora sorghi, a cosmopolitan pathogen of maize and sorghum, is inflated with dispersed pseudogenes.</title>
        <authorList>
            <person name="Fletcher K."/>
            <person name="Martin F."/>
            <person name="Isakeit T."/>
            <person name="Cavanaugh K."/>
            <person name="Magill C."/>
            <person name="Michelmore R."/>
        </authorList>
    </citation>
    <scope>NUCLEOTIDE SEQUENCE [LARGE SCALE GENOMIC DNA]</scope>
    <source>
        <strain evidence="1">P6</strain>
    </source>
</reference>
<comment type="caution">
    <text evidence="1">The sequence shown here is derived from an EMBL/GenBank/DDBJ whole genome shotgun (WGS) entry which is preliminary data.</text>
</comment>
<accession>A0ACC0WPW9</accession>
<protein>
    <submittedName>
        <fullName evidence="1">Uncharacterized protein</fullName>
    </submittedName>
</protein>
<dbReference type="EMBL" id="CM047580">
    <property type="protein sequence ID" value="KAI9920904.1"/>
    <property type="molecule type" value="Genomic_DNA"/>
</dbReference>
<dbReference type="Proteomes" id="UP001163321">
    <property type="component" value="Chromosome 1"/>
</dbReference>
<sequence length="147" mass="17503">MAMEARLTRLFGLKRFWKLKHQISREFDVEIRAGKFKVGLRVGETFVDGRLNKKVKVDDRFLDTRSWQSLWRLPAKYNQMEWWKTTVQGDAEIDTQKVQPENSKLADLDSDTRLAVGMMIFYSVKKQHLSICRNRNLCKSSWHIIRR</sequence>
<organism evidence="1 2">
    <name type="scientific">Peronosclerospora sorghi</name>
    <dbReference type="NCBI Taxonomy" id="230839"/>
    <lineage>
        <taxon>Eukaryota</taxon>
        <taxon>Sar</taxon>
        <taxon>Stramenopiles</taxon>
        <taxon>Oomycota</taxon>
        <taxon>Peronosporomycetes</taxon>
        <taxon>Peronosporales</taxon>
        <taxon>Peronosporaceae</taxon>
        <taxon>Peronosclerospora</taxon>
    </lineage>
</organism>
<keyword evidence="2" id="KW-1185">Reference proteome</keyword>
<name>A0ACC0WPW9_9STRA</name>
<gene>
    <name evidence="1" type="ORF">PsorP6_001560</name>
</gene>
<evidence type="ECO:0000313" key="1">
    <source>
        <dbReference type="EMBL" id="KAI9920904.1"/>
    </source>
</evidence>